<dbReference type="PANTHER" id="PTHR14859:SF1">
    <property type="entry name" value="PGAP2-INTERACTING PROTEIN"/>
    <property type="match status" value="1"/>
</dbReference>
<dbReference type="GO" id="GO:0004519">
    <property type="term" value="F:endonuclease activity"/>
    <property type="evidence" value="ECO:0007669"/>
    <property type="project" value="UniProtKB-KW"/>
</dbReference>
<keyword evidence="2" id="KW-0255">Endonuclease</keyword>
<dbReference type="SUPFAM" id="SSF56219">
    <property type="entry name" value="DNase I-like"/>
    <property type="match status" value="1"/>
</dbReference>
<dbReference type="PANTHER" id="PTHR14859">
    <property type="entry name" value="CALCOFLUOR WHITE HYPERSENSITIVE PROTEIN PRECURSOR"/>
    <property type="match status" value="1"/>
</dbReference>
<dbReference type="InterPro" id="IPR051916">
    <property type="entry name" value="GPI-anchor_lipid_remodeler"/>
</dbReference>
<keyword evidence="2" id="KW-0540">Nuclease</keyword>
<evidence type="ECO:0000313" key="3">
    <source>
        <dbReference type="Proteomes" id="UP000823912"/>
    </source>
</evidence>
<comment type="caution">
    <text evidence="2">The sequence shown here is derived from an EMBL/GenBank/DDBJ whole genome shotgun (WGS) entry which is preliminary data.</text>
</comment>
<dbReference type="GO" id="GO:0006506">
    <property type="term" value="P:GPI anchor biosynthetic process"/>
    <property type="evidence" value="ECO:0007669"/>
    <property type="project" value="TreeGrafter"/>
</dbReference>
<protein>
    <submittedName>
        <fullName evidence="2">Endonuclease</fullName>
    </submittedName>
</protein>
<dbReference type="InterPro" id="IPR036691">
    <property type="entry name" value="Endo/exonu/phosph_ase_sf"/>
</dbReference>
<dbReference type="Pfam" id="PF03372">
    <property type="entry name" value="Exo_endo_phos"/>
    <property type="match status" value="1"/>
</dbReference>
<dbReference type="EMBL" id="DVHM01000053">
    <property type="protein sequence ID" value="HIR70318.1"/>
    <property type="molecule type" value="Genomic_DNA"/>
</dbReference>
<dbReference type="Proteomes" id="UP000823912">
    <property type="component" value="Unassembled WGS sequence"/>
</dbReference>
<name>A0A9D1E8Z0_9FIRM</name>
<dbReference type="GO" id="GO:0016020">
    <property type="term" value="C:membrane"/>
    <property type="evidence" value="ECO:0007669"/>
    <property type="project" value="GOC"/>
</dbReference>
<accession>A0A9D1E8Z0</accession>
<gene>
    <name evidence="2" type="ORF">IAA55_03460</name>
</gene>
<reference evidence="2" key="1">
    <citation type="submission" date="2020-10" db="EMBL/GenBank/DDBJ databases">
        <authorList>
            <person name="Gilroy R."/>
        </authorList>
    </citation>
    <scope>NUCLEOTIDE SEQUENCE</scope>
    <source>
        <strain evidence="2">ChiSjej5B23-6657</strain>
    </source>
</reference>
<dbReference type="InterPro" id="IPR005135">
    <property type="entry name" value="Endo/exonuclease/phosphatase"/>
</dbReference>
<dbReference type="Gene3D" id="3.60.10.10">
    <property type="entry name" value="Endonuclease/exonuclease/phosphatase"/>
    <property type="match status" value="1"/>
</dbReference>
<keyword evidence="2" id="KW-0378">Hydrolase</keyword>
<organism evidence="2 3">
    <name type="scientific">Candidatus Pullilachnospira gallistercoris</name>
    <dbReference type="NCBI Taxonomy" id="2840911"/>
    <lineage>
        <taxon>Bacteria</taxon>
        <taxon>Bacillati</taxon>
        <taxon>Bacillota</taxon>
        <taxon>Clostridia</taxon>
        <taxon>Lachnospirales</taxon>
        <taxon>Lachnospiraceae</taxon>
        <taxon>Lachnospiraceae incertae sedis</taxon>
        <taxon>Candidatus Pullilachnospira</taxon>
    </lineage>
</organism>
<dbReference type="AlphaFoldDB" id="A0A9D1E8Z0"/>
<evidence type="ECO:0000259" key="1">
    <source>
        <dbReference type="Pfam" id="PF03372"/>
    </source>
</evidence>
<proteinExistence type="predicted"/>
<reference evidence="2" key="2">
    <citation type="journal article" date="2021" name="PeerJ">
        <title>Extensive microbial diversity within the chicken gut microbiome revealed by metagenomics and culture.</title>
        <authorList>
            <person name="Gilroy R."/>
            <person name="Ravi A."/>
            <person name="Getino M."/>
            <person name="Pursley I."/>
            <person name="Horton D.L."/>
            <person name="Alikhan N.F."/>
            <person name="Baker D."/>
            <person name="Gharbi K."/>
            <person name="Hall N."/>
            <person name="Watson M."/>
            <person name="Adriaenssens E.M."/>
            <person name="Foster-Nyarko E."/>
            <person name="Jarju S."/>
            <person name="Secka A."/>
            <person name="Antonio M."/>
            <person name="Oren A."/>
            <person name="Chaudhuri R.R."/>
            <person name="La Ragione R."/>
            <person name="Hildebrand F."/>
            <person name="Pallen M.J."/>
        </authorList>
    </citation>
    <scope>NUCLEOTIDE SEQUENCE</scope>
    <source>
        <strain evidence="2">ChiSjej5B23-6657</strain>
    </source>
</reference>
<sequence>MRGNGNRRKSSIRTAGKTLLSIVLLLAVAVGGYVIYMQANYYRIKDHTALAVENNQQAAVVAGTAYTVTTYNVGFGAYEPAYTFFMDTGEMKDGRKTQGERARAIDADHVLRNTQGSADLLRALDSDFYFVQEADTDATRSYHVDQAAMLANAFDGYGYIYCSAFHSPYLLYPLTEPHGSVESGLVTLSRYAVTESVRRQLPVSESFITKFTDLDRCFAVNRIPVDNGRELVMINLHLSAYDEGGRIRRQQLAMLNDVMEQEYRRGNYVIAGGDFNHDIADTAEVFPTEQKLPGWVYRLTDEDLSGGLSFVIPENSRKVPSCRGADIPYEKGVNYTVTVDGFIVSDNVQATSRVVDNDFAWSDHQPVQMTFVLTP</sequence>
<feature type="domain" description="Endonuclease/exonuclease/phosphatase" evidence="1">
    <location>
        <begin position="115"/>
        <end position="364"/>
    </location>
</feature>
<evidence type="ECO:0000313" key="2">
    <source>
        <dbReference type="EMBL" id="HIR70318.1"/>
    </source>
</evidence>